<evidence type="ECO:0000259" key="4">
    <source>
        <dbReference type="PROSITE" id="PS50888"/>
    </source>
</evidence>
<dbReference type="EMBL" id="JADCNL010000001">
    <property type="protein sequence ID" value="KAG0498081.1"/>
    <property type="molecule type" value="Genomic_DNA"/>
</dbReference>
<dbReference type="InterPro" id="IPR044278">
    <property type="entry name" value="BHLH95-like"/>
</dbReference>
<keyword evidence="2" id="KW-0805">Transcription regulation</keyword>
<evidence type="ECO:0000313" key="8">
    <source>
        <dbReference type="Proteomes" id="UP000639772"/>
    </source>
</evidence>
<comment type="similarity">
    <text evidence="1">Belongs to the bHLH protein family.</text>
</comment>
<dbReference type="GO" id="GO:0003700">
    <property type="term" value="F:DNA-binding transcription factor activity"/>
    <property type="evidence" value="ECO:0007669"/>
    <property type="project" value="InterPro"/>
</dbReference>
<name>A0A835SEN5_VANPL</name>
<dbReference type="GO" id="GO:0009960">
    <property type="term" value="P:endosperm development"/>
    <property type="evidence" value="ECO:0007669"/>
    <property type="project" value="InterPro"/>
</dbReference>
<accession>A0A835SEN5</accession>
<dbReference type="PANTHER" id="PTHR46772">
    <property type="entry name" value="BHLH DOMAIN-CONTAINING PROTEIN"/>
    <property type="match status" value="1"/>
</dbReference>
<dbReference type="CDD" id="cd11393">
    <property type="entry name" value="bHLH_AtbHLH_like"/>
    <property type="match status" value="1"/>
</dbReference>
<evidence type="ECO:0000256" key="3">
    <source>
        <dbReference type="ARBA" id="ARBA00023163"/>
    </source>
</evidence>
<dbReference type="InterPro" id="IPR036638">
    <property type="entry name" value="HLH_DNA-bd_sf"/>
</dbReference>
<dbReference type="OrthoDB" id="690068at2759"/>
<dbReference type="InterPro" id="IPR045239">
    <property type="entry name" value="bHLH95_bHLH"/>
</dbReference>
<dbReference type="PANTHER" id="PTHR46772:SF8">
    <property type="entry name" value="TRANSCRIPTION FACTOR BHLH95"/>
    <property type="match status" value="1"/>
</dbReference>
<dbReference type="SMART" id="SM00353">
    <property type="entry name" value="HLH"/>
    <property type="match status" value="1"/>
</dbReference>
<keyword evidence="3" id="KW-0804">Transcription</keyword>
<evidence type="ECO:0000313" key="6">
    <source>
        <dbReference type="EMBL" id="KAG0502353.1"/>
    </source>
</evidence>
<gene>
    <name evidence="6" type="ORF">HPP92_002425</name>
    <name evidence="5" type="ORF">HPP92_002772</name>
</gene>
<evidence type="ECO:0000313" key="5">
    <source>
        <dbReference type="EMBL" id="KAG0498081.1"/>
    </source>
</evidence>
<dbReference type="PROSITE" id="PS50888">
    <property type="entry name" value="BHLH"/>
    <property type="match status" value="1"/>
</dbReference>
<comment type="caution">
    <text evidence="6">The sequence shown here is derived from an EMBL/GenBank/DDBJ whole genome shotgun (WGS) entry which is preliminary data.</text>
</comment>
<sequence length="259" mass="29481">MPNSNGTKLQERIIKEKCTRNKALKGNKTKCGKRLGEEEACREIDHELHIWTERERRKKMRSMFTNLYALLPHLPSKADKSTIVDEAVSYIRSLQQTLQHLEEQKLERIHRKDSSFLQHSSVSLSSVSLSSREAYMADQCKNQSPSTNSSTAVSIAHLPACFQTWTSPNVVLNIAGQDAHISICSLKKPKFLSAMFCLLEKHELEVVSLQFSSDCFRVMCMIHAHVSQPILATDQFPETLMIEDIYKEAVGEMILWLSS</sequence>
<evidence type="ECO:0000256" key="1">
    <source>
        <dbReference type="ARBA" id="ARBA00005510"/>
    </source>
</evidence>
<evidence type="ECO:0000313" key="7">
    <source>
        <dbReference type="Proteomes" id="UP000636800"/>
    </source>
</evidence>
<dbReference type="AlphaFoldDB" id="A0A835SEN5"/>
<dbReference type="Proteomes" id="UP000639772">
    <property type="component" value="Chromosome 1"/>
</dbReference>
<feature type="domain" description="BHLH" evidence="4">
    <location>
        <begin position="44"/>
        <end position="94"/>
    </location>
</feature>
<keyword evidence="7" id="KW-1185">Reference proteome</keyword>
<dbReference type="SUPFAM" id="SSF47459">
    <property type="entry name" value="HLH, helix-loop-helix DNA-binding domain"/>
    <property type="match status" value="1"/>
</dbReference>
<reference evidence="7 8" key="1">
    <citation type="journal article" date="2020" name="Nat. Food">
        <title>A phased Vanilla planifolia genome enables genetic improvement of flavour and production.</title>
        <authorList>
            <person name="Hasing T."/>
            <person name="Tang H."/>
            <person name="Brym M."/>
            <person name="Khazi F."/>
            <person name="Huang T."/>
            <person name="Chambers A.H."/>
        </authorList>
    </citation>
    <scope>NUCLEOTIDE SEQUENCE [LARGE SCALE GENOMIC DNA]</scope>
    <source>
        <tissue evidence="6">Leaf</tissue>
    </source>
</reference>
<dbReference type="Proteomes" id="UP000636800">
    <property type="component" value="Chromosome 1"/>
</dbReference>
<dbReference type="InterPro" id="IPR011598">
    <property type="entry name" value="bHLH_dom"/>
</dbReference>
<dbReference type="Pfam" id="PF00010">
    <property type="entry name" value="HLH"/>
    <property type="match status" value="1"/>
</dbReference>
<dbReference type="GO" id="GO:0046983">
    <property type="term" value="F:protein dimerization activity"/>
    <property type="evidence" value="ECO:0007669"/>
    <property type="project" value="InterPro"/>
</dbReference>
<dbReference type="Gene3D" id="4.10.280.10">
    <property type="entry name" value="Helix-loop-helix DNA-binding domain"/>
    <property type="match status" value="1"/>
</dbReference>
<protein>
    <recommendedName>
        <fullName evidence="4">BHLH domain-containing protein</fullName>
    </recommendedName>
</protein>
<proteinExistence type="inferred from homology"/>
<organism evidence="6 8">
    <name type="scientific">Vanilla planifolia</name>
    <name type="common">Vanilla</name>
    <dbReference type="NCBI Taxonomy" id="51239"/>
    <lineage>
        <taxon>Eukaryota</taxon>
        <taxon>Viridiplantae</taxon>
        <taxon>Streptophyta</taxon>
        <taxon>Embryophyta</taxon>
        <taxon>Tracheophyta</taxon>
        <taxon>Spermatophyta</taxon>
        <taxon>Magnoliopsida</taxon>
        <taxon>Liliopsida</taxon>
        <taxon>Asparagales</taxon>
        <taxon>Orchidaceae</taxon>
        <taxon>Vanilloideae</taxon>
        <taxon>Vanilleae</taxon>
        <taxon>Vanilla</taxon>
    </lineage>
</organism>
<dbReference type="EMBL" id="JADCNM010000001">
    <property type="protein sequence ID" value="KAG0502353.1"/>
    <property type="molecule type" value="Genomic_DNA"/>
</dbReference>
<evidence type="ECO:0000256" key="2">
    <source>
        <dbReference type="ARBA" id="ARBA00023015"/>
    </source>
</evidence>